<feature type="non-terminal residue" evidence="1">
    <location>
        <position position="1"/>
    </location>
</feature>
<dbReference type="EMBL" id="KK107234">
    <property type="protein sequence ID" value="EZA54928.1"/>
    <property type="molecule type" value="Genomic_DNA"/>
</dbReference>
<organism evidence="1 2">
    <name type="scientific">Ooceraea biroi</name>
    <name type="common">Clonal raider ant</name>
    <name type="synonym">Cerapachys biroi</name>
    <dbReference type="NCBI Taxonomy" id="2015173"/>
    <lineage>
        <taxon>Eukaryota</taxon>
        <taxon>Metazoa</taxon>
        <taxon>Ecdysozoa</taxon>
        <taxon>Arthropoda</taxon>
        <taxon>Hexapoda</taxon>
        <taxon>Insecta</taxon>
        <taxon>Pterygota</taxon>
        <taxon>Neoptera</taxon>
        <taxon>Endopterygota</taxon>
        <taxon>Hymenoptera</taxon>
        <taxon>Apocrita</taxon>
        <taxon>Aculeata</taxon>
        <taxon>Formicoidea</taxon>
        <taxon>Formicidae</taxon>
        <taxon>Dorylinae</taxon>
        <taxon>Ooceraea</taxon>
    </lineage>
</organism>
<accession>A0A026WG64</accession>
<dbReference type="PANTHER" id="PTHR47326">
    <property type="entry name" value="TRANSPOSABLE ELEMENT TC3 TRANSPOSASE-LIKE PROTEIN"/>
    <property type="match status" value="1"/>
</dbReference>
<dbReference type="STRING" id="2015173.A0A026WG64"/>
<dbReference type="Gene3D" id="3.30.420.10">
    <property type="entry name" value="Ribonuclease H-like superfamily/Ribonuclease H"/>
    <property type="match status" value="1"/>
</dbReference>
<protein>
    <recommendedName>
        <fullName evidence="3">Tc1-like transposase DDE domain-containing protein</fullName>
    </recommendedName>
</protein>
<reference evidence="1 2" key="1">
    <citation type="journal article" date="2014" name="Curr. Biol.">
        <title>The genome of the clonal raider ant Cerapachys biroi.</title>
        <authorList>
            <person name="Oxley P.R."/>
            <person name="Ji L."/>
            <person name="Fetter-Pruneda I."/>
            <person name="McKenzie S.K."/>
            <person name="Li C."/>
            <person name="Hu H."/>
            <person name="Zhang G."/>
            <person name="Kronauer D.J."/>
        </authorList>
    </citation>
    <scope>NUCLEOTIDE SEQUENCE [LARGE SCALE GENOMIC DNA]</scope>
</reference>
<dbReference type="AlphaFoldDB" id="A0A026WG64"/>
<name>A0A026WG64_OOCBI</name>
<dbReference type="InterPro" id="IPR036397">
    <property type="entry name" value="RNaseH_sf"/>
</dbReference>
<gene>
    <name evidence="1" type="ORF">X777_05346</name>
</gene>
<evidence type="ECO:0008006" key="3">
    <source>
        <dbReference type="Google" id="ProtNLM"/>
    </source>
</evidence>
<dbReference type="PANTHER" id="PTHR47326:SF1">
    <property type="entry name" value="HTH PSQ-TYPE DOMAIN-CONTAINING PROTEIN"/>
    <property type="match status" value="1"/>
</dbReference>
<sequence length="168" mass="19683">VLDAFHENPGTSVRRTALEFGLSRSEAHSILRQNELHPYHYQRVQQILPRDVEQRIYFCEGFLAQCRRNVSSRHYFMIGPYFLPPRLTGDIYRNFIVNELPILLADVPLHIRRQLIFQHDGAPAHFSRQVREVLDAHFPDRWIGRGGPIIWPARSPDLNVLDFLYGNI</sequence>
<keyword evidence="2" id="KW-1185">Reference proteome</keyword>
<dbReference type="GO" id="GO:0003676">
    <property type="term" value="F:nucleic acid binding"/>
    <property type="evidence" value="ECO:0007669"/>
    <property type="project" value="InterPro"/>
</dbReference>
<evidence type="ECO:0000313" key="1">
    <source>
        <dbReference type="EMBL" id="EZA54928.1"/>
    </source>
</evidence>
<dbReference type="Proteomes" id="UP000053097">
    <property type="component" value="Unassembled WGS sequence"/>
</dbReference>
<evidence type="ECO:0000313" key="2">
    <source>
        <dbReference type="Proteomes" id="UP000053097"/>
    </source>
</evidence>
<proteinExistence type="predicted"/>